<dbReference type="Pfam" id="PF08459">
    <property type="entry name" value="UvrC_RNaseH_dom"/>
    <property type="match status" value="1"/>
</dbReference>
<evidence type="ECO:0000256" key="7">
    <source>
        <dbReference type="HAMAP-Rule" id="MF_00203"/>
    </source>
</evidence>
<keyword evidence="6 7" id="KW-0742">SOS response</keyword>
<dbReference type="AlphaFoldDB" id="A0A9D1MKP4"/>
<dbReference type="InterPro" id="IPR047296">
    <property type="entry name" value="GIY-YIG_UvrC_Cho"/>
</dbReference>
<dbReference type="PROSITE" id="PS50165">
    <property type="entry name" value="UVRC"/>
    <property type="match status" value="1"/>
</dbReference>
<keyword evidence="2 7" id="KW-0227">DNA damage</keyword>
<dbReference type="InterPro" id="IPR003583">
    <property type="entry name" value="Hlx-hairpin-Hlx_DNA-bd_motif"/>
</dbReference>
<evidence type="ECO:0000256" key="3">
    <source>
        <dbReference type="ARBA" id="ARBA00022769"/>
    </source>
</evidence>
<dbReference type="GO" id="GO:0005737">
    <property type="term" value="C:cytoplasm"/>
    <property type="evidence" value="ECO:0007669"/>
    <property type="project" value="UniProtKB-SubCell"/>
</dbReference>
<keyword evidence="3 7" id="KW-0228">DNA excision</keyword>
<evidence type="ECO:0000313" key="11">
    <source>
        <dbReference type="Proteomes" id="UP000824110"/>
    </source>
</evidence>
<dbReference type="InterPro" id="IPR004791">
    <property type="entry name" value="UvrC"/>
</dbReference>
<dbReference type="Gene3D" id="3.40.1440.10">
    <property type="entry name" value="GIY-YIG endonuclease"/>
    <property type="match status" value="1"/>
</dbReference>
<dbReference type="SMART" id="SM00278">
    <property type="entry name" value="HhH1"/>
    <property type="match status" value="2"/>
</dbReference>
<comment type="subunit">
    <text evidence="7">Interacts with UvrB in an incision complex.</text>
</comment>
<dbReference type="FunFam" id="3.40.1440.10:FF:000001">
    <property type="entry name" value="UvrABC system protein C"/>
    <property type="match status" value="1"/>
</dbReference>
<comment type="similarity">
    <text evidence="7">Belongs to the UvrC family.</text>
</comment>
<comment type="caution">
    <text evidence="10">The sequence shown here is derived from an EMBL/GenBank/DDBJ whole genome shotgun (WGS) entry which is preliminary data.</text>
</comment>
<dbReference type="InterPro" id="IPR041663">
    <property type="entry name" value="DisA/LigA_HHH"/>
</dbReference>
<gene>
    <name evidence="7 10" type="primary">uvrC</name>
    <name evidence="10" type="ORF">IAB69_05265</name>
</gene>
<feature type="domain" description="UvrC family homology region profile" evidence="9">
    <location>
        <begin position="255"/>
        <end position="485"/>
    </location>
</feature>
<evidence type="ECO:0000256" key="6">
    <source>
        <dbReference type="ARBA" id="ARBA00023236"/>
    </source>
</evidence>
<reference evidence="10" key="1">
    <citation type="submission" date="2020-10" db="EMBL/GenBank/DDBJ databases">
        <authorList>
            <person name="Gilroy R."/>
        </authorList>
    </citation>
    <scope>NUCLEOTIDE SEQUENCE</scope>
    <source>
        <strain evidence="10">CHK195-12923</strain>
    </source>
</reference>
<dbReference type="SUPFAM" id="SSF46600">
    <property type="entry name" value="C-terminal UvrC-binding domain of UvrB"/>
    <property type="match status" value="1"/>
</dbReference>
<dbReference type="SUPFAM" id="SSF82771">
    <property type="entry name" value="GIY-YIG endonuclease"/>
    <property type="match status" value="1"/>
</dbReference>
<dbReference type="Pfam" id="PF12826">
    <property type="entry name" value="HHH_2"/>
    <property type="match status" value="1"/>
</dbReference>
<dbReference type="GO" id="GO:0006289">
    <property type="term" value="P:nucleotide-excision repair"/>
    <property type="evidence" value="ECO:0007669"/>
    <property type="project" value="UniProtKB-UniRule"/>
</dbReference>
<proteinExistence type="inferred from homology"/>
<organism evidence="10 11">
    <name type="scientific">Candidatus Coproplasma excrementigallinarum</name>
    <dbReference type="NCBI Taxonomy" id="2840747"/>
    <lineage>
        <taxon>Bacteria</taxon>
        <taxon>Bacillati</taxon>
        <taxon>Bacillota</taxon>
        <taxon>Clostridia</taxon>
        <taxon>Eubacteriales</taxon>
        <taxon>Candidatus Coproplasma</taxon>
    </lineage>
</organism>
<keyword evidence="1 7" id="KW-0963">Cytoplasm</keyword>
<dbReference type="SMART" id="SM00465">
    <property type="entry name" value="GIYc"/>
    <property type="match status" value="1"/>
</dbReference>
<dbReference type="GO" id="GO:0003677">
    <property type="term" value="F:DNA binding"/>
    <property type="evidence" value="ECO:0007669"/>
    <property type="project" value="UniProtKB-UniRule"/>
</dbReference>
<reference evidence="10" key="2">
    <citation type="journal article" date="2021" name="PeerJ">
        <title>Extensive microbial diversity within the chicken gut microbiome revealed by metagenomics and culture.</title>
        <authorList>
            <person name="Gilroy R."/>
            <person name="Ravi A."/>
            <person name="Getino M."/>
            <person name="Pursley I."/>
            <person name="Horton D.L."/>
            <person name="Alikhan N.F."/>
            <person name="Baker D."/>
            <person name="Gharbi K."/>
            <person name="Hall N."/>
            <person name="Watson M."/>
            <person name="Adriaenssens E.M."/>
            <person name="Foster-Nyarko E."/>
            <person name="Jarju S."/>
            <person name="Secka A."/>
            <person name="Antonio M."/>
            <person name="Oren A."/>
            <person name="Chaudhuri R.R."/>
            <person name="La Ragione R."/>
            <person name="Hildebrand F."/>
            <person name="Pallen M.J."/>
        </authorList>
    </citation>
    <scope>NUCLEOTIDE SEQUENCE</scope>
    <source>
        <strain evidence="10">CHK195-12923</strain>
    </source>
</reference>
<dbReference type="NCBIfam" id="TIGR00194">
    <property type="entry name" value="uvrC"/>
    <property type="match status" value="1"/>
</dbReference>
<evidence type="ECO:0000256" key="2">
    <source>
        <dbReference type="ARBA" id="ARBA00022763"/>
    </source>
</evidence>
<evidence type="ECO:0000256" key="4">
    <source>
        <dbReference type="ARBA" id="ARBA00022881"/>
    </source>
</evidence>
<dbReference type="Gene3D" id="1.10.150.20">
    <property type="entry name" value="5' to 3' exonuclease, C-terminal subdomain"/>
    <property type="match status" value="1"/>
</dbReference>
<dbReference type="CDD" id="cd10434">
    <property type="entry name" value="GIY-YIG_UvrC_Cho"/>
    <property type="match status" value="1"/>
</dbReference>
<dbReference type="Pfam" id="PF01541">
    <property type="entry name" value="GIY-YIG"/>
    <property type="match status" value="1"/>
</dbReference>
<keyword evidence="4 7" id="KW-0267">Excision nuclease</keyword>
<dbReference type="PROSITE" id="PS50164">
    <property type="entry name" value="GIY_YIG"/>
    <property type="match status" value="1"/>
</dbReference>
<dbReference type="HAMAP" id="MF_00203">
    <property type="entry name" value="UvrC"/>
    <property type="match status" value="1"/>
</dbReference>
<dbReference type="GO" id="GO:0009380">
    <property type="term" value="C:excinuclease repair complex"/>
    <property type="evidence" value="ECO:0007669"/>
    <property type="project" value="InterPro"/>
</dbReference>
<dbReference type="GO" id="GO:0009432">
    <property type="term" value="P:SOS response"/>
    <property type="evidence" value="ECO:0007669"/>
    <property type="project" value="UniProtKB-UniRule"/>
</dbReference>
<dbReference type="InterPro" id="IPR000305">
    <property type="entry name" value="GIY-YIG_endonuc"/>
</dbReference>
<feature type="domain" description="GIY-YIG" evidence="8">
    <location>
        <begin position="13"/>
        <end position="91"/>
    </location>
</feature>
<evidence type="ECO:0000256" key="5">
    <source>
        <dbReference type="ARBA" id="ARBA00023204"/>
    </source>
</evidence>
<dbReference type="Pfam" id="PF22920">
    <property type="entry name" value="UvrC_RNaseH"/>
    <property type="match status" value="1"/>
</dbReference>
<comment type="function">
    <text evidence="7">The UvrABC repair system catalyzes the recognition and processing of DNA lesions. UvrC both incises the 5' and 3' sides of the lesion. The N-terminal half is responsible for the 3' incision and the C-terminal half is responsible for the 5' incision.</text>
</comment>
<name>A0A9D1MKP4_9FIRM</name>
<dbReference type="Proteomes" id="UP000824110">
    <property type="component" value="Unassembled WGS sequence"/>
</dbReference>
<dbReference type="EMBL" id="DVNE01000053">
    <property type="protein sequence ID" value="HIU62034.1"/>
    <property type="molecule type" value="Genomic_DNA"/>
</dbReference>
<evidence type="ECO:0000256" key="1">
    <source>
        <dbReference type="ARBA" id="ARBA00022490"/>
    </source>
</evidence>
<accession>A0A9D1MKP4</accession>
<dbReference type="SUPFAM" id="SSF47781">
    <property type="entry name" value="RuvA domain 2-like"/>
    <property type="match status" value="1"/>
</dbReference>
<evidence type="ECO:0000259" key="9">
    <source>
        <dbReference type="PROSITE" id="PS50165"/>
    </source>
</evidence>
<dbReference type="Gene3D" id="3.30.420.340">
    <property type="entry name" value="UvrC, RNAse H endonuclease domain"/>
    <property type="match status" value="1"/>
</dbReference>
<dbReference type="InterPro" id="IPR035901">
    <property type="entry name" value="GIY-YIG_endonuc_sf"/>
</dbReference>
<evidence type="ECO:0000259" key="8">
    <source>
        <dbReference type="PROSITE" id="PS50164"/>
    </source>
</evidence>
<protein>
    <recommendedName>
        <fullName evidence="7">UvrABC system protein C</fullName>
        <shortName evidence="7">Protein UvrC</shortName>
    </recommendedName>
    <alternativeName>
        <fullName evidence="7">Excinuclease ABC subunit C</fullName>
    </alternativeName>
</protein>
<dbReference type="InterPro" id="IPR038476">
    <property type="entry name" value="UvrC_RNase_H_dom_sf"/>
</dbReference>
<evidence type="ECO:0000313" key="10">
    <source>
        <dbReference type="EMBL" id="HIU62034.1"/>
    </source>
</evidence>
<dbReference type="InterPro" id="IPR050066">
    <property type="entry name" value="UvrABC_protein_C"/>
</dbReference>
<dbReference type="InterPro" id="IPR001162">
    <property type="entry name" value="UvrC_RNase_H_dom"/>
</dbReference>
<dbReference type="PANTHER" id="PTHR30562:SF1">
    <property type="entry name" value="UVRABC SYSTEM PROTEIN C"/>
    <property type="match status" value="1"/>
</dbReference>
<dbReference type="PANTHER" id="PTHR30562">
    <property type="entry name" value="UVRC/OXIDOREDUCTASE"/>
    <property type="match status" value="1"/>
</dbReference>
<keyword evidence="5 7" id="KW-0234">DNA repair</keyword>
<dbReference type="GO" id="GO:0009381">
    <property type="term" value="F:excinuclease ABC activity"/>
    <property type="evidence" value="ECO:0007669"/>
    <property type="project" value="UniProtKB-UniRule"/>
</dbReference>
<sequence>MDIIKEKLRLLPDNPGVYIMLDKYKNVIYVGKARVLKNRVRQYFHSSPKPDKVMRMVENIADFNYIITKTERDALALENNLIKKYKPKYNILLKDDKTYPYIKVNLRDPFPIFSVTRKVKKDGARYYGPYMGGVSCKDILEIMQITFKVMLGGNCPNPVSDKPKRECLNYHLGLCLAPCAHKCTREEYATCVKRAVNFLEGNYKEGESLLKERMMSAAAGENFELALDYRNKIEMLSKLEARRITSLSNFLDADIIAYTTNNLYSAVNVLITRKGIMQGGTCYALEDAHSSDSEALSQFITQYYMNRLPPAEVITESCLEDERELLENFFKEKYEKSVKITFAKQGVKAQLLSMAQENAREYLEKSIDRIRHKDDMTVNACKRLQEILGLKKYPRRMECYDISNVSGVDKVGSMVVFTDGEADRNSYRRFRIKTVEGANDFASLQEVLKRRLSKLGTDEEERFPKPDLIIIDGGKGQLSAVSEIFNELGVQDIELISLAKREEEVFTTEREESIRIDHRDFALKMLQRIRDEAHRFAITYFRNLHSRRSLESILSEIEGIGKKKRIALMEKFGTIDKIMGAPVEELASVEGIGPVLAKNIRAYFEEKL</sequence>
<dbReference type="InterPro" id="IPR036876">
    <property type="entry name" value="UVR_dom_sf"/>
</dbReference>
<comment type="subcellular location">
    <subcellularLocation>
        <location evidence="7">Cytoplasm</location>
    </subcellularLocation>
</comment>
<dbReference type="InterPro" id="IPR010994">
    <property type="entry name" value="RuvA_2-like"/>
</dbReference>